<evidence type="ECO:0000256" key="2">
    <source>
        <dbReference type="ARBA" id="ARBA00000711"/>
    </source>
</evidence>
<dbReference type="PANTHER" id="PTHR34848">
    <property type="match status" value="1"/>
</dbReference>
<dbReference type="Pfam" id="PF02283">
    <property type="entry name" value="CobU"/>
    <property type="match status" value="1"/>
</dbReference>
<sequence>MILITGGERSGKSRLALELALKKGEKRAFIATAEAIDEEMSSRIAKHKEERGNLFVTYEEPLDIHEILKKTGDYDVVVVECMTTWLGNLFHYGRNIDEMVEKFIGSINGNEIIVSNEIGMGVIPENPITRTFVEALGRLNARIAQIADEVYFVVTGIGVKIK</sequence>
<feature type="binding site" evidence="19">
    <location>
        <begin position="6"/>
        <end position="13"/>
    </location>
    <ligand>
        <name>GTP</name>
        <dbReference type="ChEBI" id="CHEBI:37565"/>
    </ligand>
</feature>
<dbReference type="InterPro" id="IPR003203">
    <property type="entry name" value="CobU/CobP"/>
</dbReference>
<keyword evidence="14" id="KW-0067">ATP-binding</keyword>
<comment type="function">
    <text evidence="4">Catalyzes ATP-dependent phosphorylation of adenosylcobinamide and addition of GMP to adenosylcobinamide phosphate.</text>
</comment>
<comment type="pathway">
    <text evidence="5">Cofactor biosynthesis; adenosylcobalamin biosynthesis; adenosylcobalamin from cob(II)yrinate a,c-diamide: step 6/7.</text>
</comment>
<evidence type="ECO:0000256" key="15">
    <source>
        <dbReference type="ARBA" id="ARBA00023134"/>
    </source>
</evidence>
<evidence type="ECO:0000256" key="14">
    <source>
        <dbReference type="ARBA" id="ARBA00022840"/>
    </source>
</evidence>
<feature type="binding site" evidence="19">
    <location>
        <position position="59"/>
    </location>
    <ligand>
        <name>GTP</name>
        <dbReference type="ChEBI" id="CHEBI:37565"/>
    </ligand>
</feature>
<feature type="active site" description="GMP-histidine intermediate" evidence="18">
    <location>
        <position position="47"/>
    </location>
</feature>
<dbReference type="GO" id="GO:0043752">
    <property type="term" value="F:adenosylcobinamide kinase activity"/>
    <property type="evidence" value="ECO:0007669"/>
    <property type="project" value="UniProtKB-EC"/>
</dbReference>
<dbReference type="GO" id="GO:0005525">
    <property type="term" value="F:GTP binding"/>
    <property type="evidence" value="ECO:0007669"/>
    <property type="project" value="UniProtKB-KW"/>
</dbReference>
<dbReference type="Gene3D" id="3.40.50.300">
    <property type="entry name" value="P-loop containing nucleotide triphosphate hydrolases"/>
    <property type="match status" value="1"/>
</dbReference>
<name>C5CE69_KOSOT</name>
<evidence type="ECO:0000256" key="16">
    <source>
        <dbReference type="ARBA" id="ARBA00029570"/>
    </source>
</evidence>
<dbReference type="PIRSF" id="PIRSF006135">
    <property type="entry name" value="CobU"/>
    <property type="match status" value="1"/>
</dbReference>
<dbReference type="EC" id="2.7.1.156" evidence="8"/>
<organism evidence="20 21">
    <name type="scientific">Kosmotoga olearia (strain ATCC BAA-1733 / DSM 21960 / TBF 19.5.1)</name>
    <dbReference type="NCBI Taxonomy" id="521045"/>
    <lineage>
        <taxon>Bacteria</taxon>
        <taxon>Thermotogati</taxon>
        <taxon>Thermotogota</taxon>
        <taxon>Thermotogae</taxon>
        <taxon>Kosmotogales</taxon>
        <taxon>Kosmotogaceae</taxon>
        <taxon>Kosmotoga</taxon>
    </lineage>
</organism>
<comment type="catalytic activity">
    <reaction evidence="2">
        <text>adenosylcob(III)inamide phosphate + GTP + H(+) = adenosylcob(III)inamide-GDP + diphosphate</text>
        <dbReference type="Rhea" id="RHEA:22712"/>
        <dbReference type="ChEBI" id="CHEBI:15378"/>
        <dbReference type="ChEBI" id="CHEBI:33019"/>
        <dbReference type="ChEBI" id="CHEBI:37565"/>
        <dbReference type="ChEBI" id="CHEBI:58502"/>
        <dbReference type="ChEBI" id="CHEBI:60487"/>
        <dbReference type="EC" id="2.7.7.62"/>
    </reaction>
</comment>
<reference evidence="20 21" key="1">
    <citation type="submission" date="2009-06" db="EMBL/GenBank/DDBJ databases">
        <title>Complete sequence of Thermotogales bacterium TBF 19.5.1.</title>
        <authorList>
            <consortium name="US DOE Joint Genome Institute"/>
            <person name="Lucas S."/>
            <person name="Copeland A."/>
            <person name="Lapidus A."/>
            <person name="Glavina del Rio T."/>
            <person name="Tice H."/>
            <person name="Bruce D."/>
            <person name="Goodwin L."/>
            <person name="Pitluck S."/>
            <person name="Chertkov O."/>
            <person name="Brettin T."/>
            <person name="Detter J.C."/>
            <person name="Han C."/>
            <person name="Schmutz J."/>
            <person name="Larimer F."/>
            <person name="Land M."/>
            <person name="Hauser L."/>
            <person name="Kyrpides N."/>
            <person name="Ovchinnikova G."/>
            <person name="Noll K."/>
        </authorList>
    </citation>
    <scope>NUCLEOTIDE SEQUENCE [LARGE SCALE GENOMIC DNA]</scope>
    <source>
        <strain evidence="21">ATCC BAA-1733 / DSM 21960 / TBF 19.5.1</strain>
    </source>
</reference>
<dbReference type="EMBL" id="CP001634">
    <property type="protein sequence ID" value="ACR79177.1"/>
    <property type="molecule type" value="Genomic_DNA"/>
</dbReference>
<dbReference type="OrthoDB" id="9799422at2"/>
<dbReference type="PANTHER" id="PTHR34848:SF1">
    <property type="entry name" value="BIFUNCTIONAL ADENOSYLCOBALAMIN BIOSYNTHESIS PROTEIN COBU"/>
    <property type="match status" value="1"/>
</dbReference>
<dbReference type="SUPFAM" id="SSF52540">
    <property type="entry name" value="P-loop containing nucleoside triphosphate hydrolases"/>
    <property type="match status" value="1"/>
</dbReference>
<proteinExistence type="inferred from homology"/>
<dbReference type="Proteomes" id="UP000002382">
    <property type="component" value="Chromosome"/>
</dbReference>
<evidence type="ECO:0000256" key="1">
    <source>
        <dbReference type="ARBA" id="ARBA00000312"/>
    </source>
</evidence>
<evidence type="ECO:0000256" key="17">
    <source>
        <dbReference type="ARBA" id="ARBA00030571"/>
    </source>
</evidence>
<keyword evidence="21" id="KW-1185">Reference proteome</keyword>
<dbReference type="NCBIfam" id="NF004469">
    <property type="entry name" value="PRK05800.1"/>
    <property type="match status" value="1"/>
</dbReference>
<keyword evidence="15 19" id="KW-0342">GTP-binding</keyword>
<evidence type="ECO:0000256" key="12">
    <source>
        <dbReference type="ARBA" id="ARBA00022741"/>
    </source>
</evidence>
<reference evidence="20 21" key="2">
    <citation type="journal article" date="2011" name="J. Bacteriol.">
        <title>Genome Sequence of Kosmotoga olearia Strain TBF 19.5.1, a Thermophilic Bacterium with a Wide Growth Temperature Range, Isolated from the Troll B Oil Platform in the North Sea.</title>
        <authorList>
            <person name="Swithers K.S."/>
            <person name="Dipippo J.L."/>
            <person name="Bruce D.C."/>
            <person name="Detter C."/>
            <person name="Tapia R."/>
            <person name="Han S."/>
            <person name="Goodwin L.A."/>
            <person name="Han J."/>
            <person name="Woyke T."/>
            <person name="Pitluck S."/>
            <person name="Pennacchio L."/>
            <person name="Nolan M."/>
            <person name="Mikhailova N."/>
            <person name="Land M.L."/>
            <person name="Nesbo C.L."/>
            <person name="Gogarten J.P."/>
            <person name="Noll K.M."/>
        </authorList>
    </citation>
    <scope>NUCLEOTIDE SEQUENCE [LARGE SCALE GENOMIC DNA]</scope>
    <source>
        <strain evidence="21">ATCC BAA-1733 / DSM 21960 / TBF 19.5.1</strain>
    </source>
</reference>
<keyword evidence="12 19" id="KW-0547">Nucleotide-binding</keyword>
<dbReference type="HOGENOM" id="CLU_094161_0_1_0"/>
<feature type="binding site" evidence="19">
    <location>
        <position position="80"/>
    </location>
    <ligand>
        <name>GTP</name>
        <dbReference type="ChEBI" id="CHEBI:37565"/>
    </ligand>
</feature>
<evidence type="ECO:0000256" key="3">
    <source>
        <dbReference type="ARBA" id="ARBA00001522"/>
    </source>
</evidence>
<dbReference type="InterPro" id="IPR027417">
    <property type="entry name" value="P-loop_NTPase"/>
</dbReference>
<evidence type="ECO:0000256" key="9">
    <source>
        <dbReference type="ARBA" id="ARBA00012523"/>
    </source>
</evidence>
<comment type="catalytic activity">
    <reaction evidence="1">
        <text>adenosylcob(III)inamide + ATP = adenosylcob(III)inamide phosphate + ADP + H(+)</text>
        <dbReference type="Rhea" id="RHEA:15769"/>
        <dbReference type="ChEBI" id="CHEBI:2480"/>
        <dbReference type="ChEBI" id="CHEBI:15378"/>
        <dbReference type="ChEBI" id="CHEBI:30616"/>
        <dbReference type="ChEBI" id="CHEBI:58502"/>
        <dbReference type="ChEBI" id="CHEBI:456216"/>
        <dbReference type="EC" id="2.7.1.156"/>
    </reaction>
</comment>
<evidence type="ECO:0000256" key="19">
    <source>
        <dbReference type="PIRSR" id="PIRSR006135-2"/>
    </source>
</evidence>
<keyword evidence="13" id="KW-0418">Kinase</keyword>
<dbReference type="RefSeq" id="WP_012744964.1">
    <property type="nucleotide sequence ID" value="NC_012785.1"/>
</dbReference>
<evidence type="ECO:0000256" key="8">
    <source>
        <dbReference type="ARBA" id="ARBA00012016"/>
    </source>
</evidence>
<dbReference type="STRING" id="521045.Kole_0454"/>
<comment type="catalytic activity">
    <reaction evidence="3">
        <text>adenosylcob(III)inamide + GTP = adenosylcob(III)inamide phosphate + GDP + H(+)</text>
        <dbReference type="Rhea" id="RHEA:15765"/>
        <dbReference type="ChEBI" id="CHEBI:2480"/>
        <dbReference type="ChEBI" id="CHEBI:15378"/>
        <dbReference type="ChEBI" id="CHEBI:37565"/>
        <dbReference type="ChEBI" id="CHEBI:58189"/>
        <dbReference type="ChEBI" id="CHEBI:58502"/>
        <dbReference type="EC" id="2.7.1.156"/>
    </reaction>
</comment>
<protein>
    <recommendedName>
        <fullName evidence="16">Adenosylcobinamide kinase</fullName>
        <ecNumber evidence="8">2.7.1.156</ecNumber>
        <ecNumber evidence="9">2.7.7.62</ecNumber>
    </recommendedName>
    <alternativeName>
        <fullName evidence="17">Adenosylcobinamide-phosphate guanylyltransferase</fullName>
    </alternativeName>
</protein>
<dbReference type="eggNOG" id="COG2087">
    <property type="taxonomic scope" value="Bacteria"/>
</dbReference>
<keyword evidence="10" id="KW-0169">Cobalamin biosynthesis</keyword>
<evidence type="ECO:0000256" key="18">
    <source>
        <dbReference type="PIRSR" id="PIRSR006135-1"/>
    </source>
</evidence>
<dbReference type="GO" id="GO:0005524">
    <property type="term" value="F:ATP binding"/>
    <property type="evidence" value="ECO:0007669"/>
    <property type="project" value="UniProtKB-KW"/>
</dbReference>
<comment type="pathway">
    <text evidence="6">Cofactor biosynthesis; adenosylcobalamin biosynthesis; adenosylcobalamin from cob(II)yrinate a,c-diamide: step 5/7.</text>
</comment>
<dbReference type="KEGG" id="kol:Kole_0454"/>
<evidence type="ECO:0000256" key="11">
    <source>
        <dbReference type="ARBA" id="ARBA00022679"/>
    </source>
</evidence>
<evidence type="ECO:0000256" key="6">
    <source>
        <dbReference type="ARBA" id="ARBA00005159"/>
    </source>
</evidence>
<dbReference type="UniPathway" id="UPA00148">
    <property type="reaction ID" value="UER00236"/>
</dbReference>
<dbReference type="GO" id="GO:0008820">
    <property type="term" value="F:cobinamide phosphate guanylyltransferase activity"/>
    <property type="evidence" value="ECO:0007669"/>
    <property type="project" value="UniProtKB-EC"/>
</dbReference>
<dbReference type="CDD" id="cd00544">
    <property type="entry name" value="CobU"/>
    <property type="match status" value="1"/>
</dbReference>
<dbReference type="EC" id="2.7.7.62" evidence="9"/>
<keyword evidence="20" id="KW-0548">Nucleotidyltransferase</keyword>
<feature type="binding site" evidence="19">
    <location>
        <begin position="31"/>
        <end position="33"/>
    </location>
    <ligand>
        <name>GTP</name>
        <dbReference type="ChEBI" id="CHEBI:37565"/>
    </ligand>
</feature>
<evidence type="ECO:0000313" key="21">
    <source>
        <dbReference type="Proteomes" id="UP000002382"/>
    </source>
</evidence>
<evidence type="ECO:0000313" key="20">
    <source>
        <dbReference type="EMBL" id="ACR79177.1"/>
    </source>
</evidence>
<evidence type="ECO:0000256" key="13">
    <source>
        <dbReference type="ARBA" id="ARBA00022777"/>
    </source>
</evidence>
<comment type="similarity">
    <text evidence="7">Belongs to the CobU/CobP family.</text>
</comment>
<accession>C5CE69</accession>
<evidence type="ECO:0000256" key="7">
    <source>
        <dbReference type="ARBA" id="ARBA00007490"/>
    </source>
</evidence>
<evidence type="ECO:0000256" key="10">
    <source>
        <dbReference type="ARBA" id="ARBA00022573"/>
    </source>
</evidence>
<evidence type="ECO:0000256" key="4">
    <source>
        <dbReference type="ARBA" id="ARBA00003889"/>
    </source>
</evidence>
<keyword evidence="11 20" id="KW-0808">Transferase</keyword>
<evidence type="ECO:0000256" key="5">
    <source>
        <dbReference type="ARBA" id="ARBA00004692"/>
    </source>
</evidence>
<gene>
    <name evidence="20" type="ordered locus">Kole_0454</name>
</gene>
<dbReference type="AlphaFoldDB" id="C5CE69"/>
<dbReference type="GO" id="GO:0009236">
    <property type="term" value="P:cobalamin biosynthetic process"/>
    <property type="evidence" value="ECO:0007669"/>
    <property type="project" value="UniProtKB-UniPathway"/>
</dbReference>
<feature type="binding site" evidence="19">
    <location>
        <begin position="48"/>
        <end position="51"/>
    </location>
    <ligand>
        <name>GTP</name>
        <dbReference type="ChEBI" id="CHEBI:37565"/>
    </ligand>
</feature>